<dbReference type="AlphaFoldDB" id="A0A212F2H5"/>
<protein>
    <submittedName>
        <fullName evidence="3">Glutathione S-transferase epsilon 4</fullName>
    </submittedName>
</protein>
<evidence type="ECO:0000313" key="3">
    <source>
        <dbReference type="EMBL" id="OWR47940.1"/>
    </source>
</evidence>
<name>A0A212F2H5_DANPL</name>
<comment type="caution">
    <text evidence="3">The sequence shown here is derived from an EMBL/GenBank/DDBJ whole genome shotgun (WGS) entry which is preliminary data.</text>
</comment>
<dbReference type="InterPro" id="IPR004046">
    <property type="entry name" value="GST_C"/>
</dbReference>
<organism evidence="3 4">
    <name type="scientific">Danaus plexippus plexippus</name>
    <dbReference type="NCBI Taxonomy" id="278856"/>
    <lineage>
        <taxon>Eukaryota</taxon>
        <taxon>Metazoa</taxon>
        <taxon>Ecdysozoa</taxon>
        <taxon>Arthropoda</taxon>
        <taxon>Hexapoda</taxon>
        <taxon>Insecta</taxon>
        <taxon>Pterygota</taxon>
        <taxon>Neoptera</taxon>
        <taxon>Endopterygota</taxon>
        <taxon>Lepidoptera</taxon>
        <taxon>Glossata</taxon>
        <taxon>Ditrysia</taxon>
        <taxon>Papilionoidea</taxon>
        <taxon>Nymphalidae</taxon>
        <taxon>Danainae</taxon>
        <taxon>Danaini</taxon>
        <taxon>Danaina</taxon>
        <taxon>Danaus</taxon>
        <taxon>Danaus</taxon>
    </lineage>
</organism>
<dbReference type="FunFam" id="1.20.1050.10:FF:000007">
    <property type="entry name" value="Glutathione S-transferase 1-1"/>
    <property type="match status" value="1"/>
</dbReference>
<dbReference type="Proteomes" id="UP000007151">
    <property type="component" value="Unassembled WGS sequence"/>
</dbReference>
<dbReference type="Pfam" id="PF00043">
    <property type="entry name" value="GST_C"/>
    <property type="match status" value="1"/>
</dbReference>
<comment type="subunit">
    <text evidence="1">Homodimer.</text>
</comment>
<keyword evidence="4" id="KW-1185">Reference proteome</keyword>
<dbReference type="InterPro" id="IPR004045">
    <property type="entry name" value="Glutathione_S-Trfase_N"/>
</dbReference>
<dbReference type="InterPro" id="IPR010987">
    <property type="entry name" value="Glutathione-S-Trfase_C-like"/>
</dbReference>
<sequence length="255" mass="29037">MGKANSKNLSTTLHHCTLWKTNRSPSCRNVMMALDAMNISLTEVDVNMDKAEHRESELTTMNPKQSLPILKDRNLILCDSHAINTYIASRYCRSDYTLPEDPAGRAIVDQLLHFNSGVLQPNYRAACHPIFYENCQFVAPQFVNEIEHSYQDLENMLVGRAWFSGSRYTLGDIAIASTVSTLNVVVPIDEKRFPLLSGWLFKMSEQPFYITANKKGLQEFWKRIDSGNDADNSEVKKMQRTSLTRRSHGGRLSEK</sequence>
<comment type="similarity">
    <text evidence="2">Belongs to the GST superfamily.</text>
</comment>
<proteinExistence type="inferred from homology"/>
<dbReference type="GO" id="GO:0004364">
    <property type="term" value="F:glutathione transferase activity"/>
    <property type="evidence" value="ECO:0007669"/>
    <property type="project" value="TreeGrafter"/>
</dbReference>
<dbReference type="PANTHER" id="PTHR43969">
    <property type="entry name" value="GLUTATHIONE S TRANSFERASE D10, ISOFORM A-RELATED"/>
    <property type="match status" value="1"/>
</dbReference>
<evidence type="ECO:0000313" key="4">
    <source>
        <dbReference type="Proteomes" id="UP000007151"/>
    </source>
</evidence>
<accession>A0A212F2H5</accession>
<dbReference type="STRING" id="278856.A0A212F2H5"/>
<dbReference type="SFLD" id="SFLDS00019">
    <property type="entry name" value="Glutathione_Transferase_(cytos"/>
    <property type="match status" value="1"/>
</dbReference>
<gene>
    <name evidence="3" type="ORF">KGM_210488</name>
</gene>
<dbReference type="Gene3D" id="3.40.30.10">
    <property type="entry name" value="Glutaredoxin"/>
    <property type="match status" value="1"/>
</dbReference>
<dbReference type="InterPro" id="IPR036249">
    <property type="entry name" value="Thioredoxin-like_sf"/>
</dbReference>
<dbReference type="GO" id="GO:0006749">
    <property type="term" value="P:glutathione metabolic process"/>
    <property type="evidence" value="ECO:0007669"/>
    <property type="project" value="TreeGrafter"/>
</dbReference>
<dbReference type="PROSITE" id="PS50404">
    <property type="entry name" value="GST_NTER"/>
    <property type="match status" value="1"/>
</dbReference>
<dbReference type="InterPro" id="IPR036282">
    <property type="entry name" value="Glutathione-S-Trfase_C_sf"/>
</dbReference>
<dbReference type="PROSITE" id="PS50405">
    <property type="entry name" value="GST_CTER"/>
    <property type="match status" value="1"/>
</dbReference>
<evidence type="ECO:0000256" key="2">
    <source>
        <dbReference type="RuleBase" id="RU003494"/>
    </source>
</evidence>
<dbReference type="Gene3D" id="1.20.1050.10">
    <property type="match status" value="1"/>
</dbReference>
<dbReference type="SUPFAM" id="SSF47616">
    <property type="entry name" value="GST C-terminal domain-like"/>
    <property type="match status" value="1"/>
</dbReference>
<dbReference type="eggNOG" id="KOG0867">
    <property type="taxonomic scope" value="Eukaryota"/>
</dbReference>
<dbReference type="PANTHER" id="PTHR43969:SF9">
    <property type="entry name" value="GLUTATHIONE S TRANSFERASE D10, ISOFORM A-RELATED"/>
    <property type="match status" value="1"/>
</dbReference>
<dbReference type="OrthoDB" id="2309723at2759"/>
<dbReference type="SUPFAM" id="SSF52833">
    <property type="entry name" value="Thioredoxin-like"/>
    <property type="match status" value="1"/>
</dbReference>
<dbReference type="InterPro" id="IPR040079">
    <property type="entry name" value="Glutathione_S-Trfase"/>
</dbReference>
<dbReference type="KEGG" id="dpl:KGM_210488"/>
<evidence type="ECO:0000256" key="1">
    <source>
        <dbReference type="ARBA" id="ARBA00011738"/>
    </source>
</evidence>
<dbReference type="CDD" id="cd03177">
    <property type="entry name" value="GST_C_Delta_Epsilon"/>
    <property type="match status" value="1"/>
</dbReference>
<dbReference type="EMBL" id="AGBW02010741">
    <property type="protein sequence ID" value="OWR47940.1"/>
    <property type="molecule type" value="Genomic_DNA"/>
</dbReference>
<reference evidence="3 4" key="1">
    <citation type="journal article" date="2011" name="Cell">
        <title>The monarch butterfly genome yields insights into long-distance migration.</title>
        <authorList>
            <person name="Zhan S."/>
            <person name="Merlin C."/>
            <person name="Boore J.L."/>
            <person name="Reppert S.M."/>
        </authorList>
    </citation>
    <scope>NUCLEOTIDE SEQUENCE [LARGE SCALE GENOMIC DNA]</scope>
    <source>
        <strain evidence="3">F-2</strain>
    </source>
</reference>
<dbReference type="SFLD" id="SFLDG00358">
    <property type="entry name" value="Main_(cytGST)"/>
    <property type="match status" value="1"/>
</dbReference>
<dbReference type="Pfam" id="PF02798">
    <property type="entry name" value="GST_N"/>
    <property type="match status" value="1"/>
</dbReference>